<keyword evidence="4" id="KW-1185">Reference proteome</keyword>
<evidence type="ECO:0000313" key="3">
    <source>
        <dbReference type="EMBL" id="KAJ4408052.1"/>
    </source>
</evidence>
<evidence type="ECO:0000313" key="4">
    <source>
        <dbReference type="Proteomes" id="UP001140510"/>
    </source>
</evidence>
<evidence type="ECO:0000256" key="2">
    <source>
        <dbReference type="SAM" id="Phobius"/>
    </source>
</evidence>
<sequence length="204" mass="23052">MAILDILNKPMFASRFKLPLHLTTGILVITVIGLSVPRLFMKNQPRTRAGTIALGMGAKSLILLTYMMAAEHVQKCKRWHSYKANVIISCLEIVFWGAVAFLVFQGNLKKCEGVTCILSWITVGLAVVINHLEIYASAIAIREFRDSRKMRDGMPLGSVMSRGTDEEEMVQRFPSAPETAYQGRHEHHQTDPERYHARIVRSKQ</sequence>
<comment type="caution">
    <text evidence="3">The sequence shown here is derived from an EMBL/GenBank/DDBJ whole genome shotgun (WGS) entry which is preliminary data.</text>
</comment>
<dbReference type="Proteomes" id="UP001140510">
    <property type="component" value="Unassembled WGS sequence"/>
</dbReference>
<accession>A0A9W8ZHF6</accession>
<keyword evidence="2" id="KW-0472">Membrane</keyword>
<proteinExistence type="predicted"/>
<feature type="transmembrane region" description="Helical" evidence="2">
    <location>
        <begin position="117"/>
        <end position="141"/>
    </location>
</feature>
<name>A0A9W8ZHF6_9PLEO</name>
<feature type="transmembrane region" description="Helical" evidence="2">
    <location>
        <begin position="20"/>
        <end position="40"/>
    </location>
</feature>
<dbReference type="EMBL" id="JAPEVA010000017">
    <property type="protein sequence ID" value="KAJ4408052.1"/>
    <property type="molecule type" value="Genomic_DNA"/>
</dbReference>
<feature type="region of interest" description="Disordered" evidence="1">
    <location>
        <begin position="177"/>
        <end position="204"/>
    </location>
</feature>
<protein>
    <submittedName>
        <fullName evidence="3">Uncharacterized protein</fullName>
    </submittedName>
</protein>
<dbReference type="AlphaFoldDB" id="A0A9W8ZHF6"/>
<keyword evidence="2" id="KW-1133">Transmembrane helix</keyword>
<reference evidence="3" key="1">
    <citation type="submission" date="2022-10" db="EMBL/GenBank/DDBJ databases">
        <title>Tapping the CABI collections for fungal endophytes: first genome assemblies for Collariella, Neodidymelliopsis, Ascochyta clinopodiicola, Didymella pomorum, Didymosphaeria variabile, Neocosmospora piperis and Neocucurbitaria cava.</title>
        <authorList>
            <person name="Hill R."/>
        </authorList>
    </citation>
    <scope>NUCLEOTIDE SEQUENCE</scope>
    <source>
        <strain evidence="3">IMI 355091</strain>
    </source>
</reference>
<keyword evidence="2" id="KW-0812">Transmembrane</keyword>
<organism evidence="3 4">
    <name type="scientific">Didymella pomorum</name>
    <dbReference type="NCBI Taxonomy" id="749634"/>
    <lineage>
        <taxon>Eukaryota</taxon>
        <taxon>Fungi</taxon>
        <taxon>Dikarya</taxon>
        <taxon>Ascomycota</taxon>
        <taxon>Pezizomycotina</taxon>
        <taxon>Dothideomycetes</taxon>
        <taxon>Pleosporomycetidae</taxon>
        <taxon>Pleosporales</taxon>
        <taxon>Pleosporineae</taxon>
        <taxon>Didymellaceae</taxon>
        <taxon>Didymella</taxon>
    </lineage>
</organism>
<evidence type="ECO:0000256" key="1">
    <source>
        <dbReference type="SAM" id="MobiDB-lite"/>
    </source>
</evidence>
<gene>
    <name evidence="3" type="ORF">N0V91_003400</name>
</gene>
<dbReference type="OrthoDB" id="3436860at2759"/>
<feature type="transmembrane region" description="Helical" evidence="2">
    <location>
        <begin position="82"/>
        <end position="105"/>
    </location>
</feature>
<feature type="transmembrane region" description="Helical" evidence="2">
    <location>
        <begin position="52"/>
        <end position="70"/>
    </location>
</feature>